<name>A0A4Q0T685_9BACT</name>
<organism evidence="3 4">
    <name type="scientific">Granulicella sibirica</name>
    <dbReference type="NCBI Taxonomy" id="2479048"/>
    <lineage>
        <taxon>Bacteria</taxon>
        <taxon>Pseudomonadati</taxon>
        <taxon>Acidobacteriota</taxon>
        <taxon>Terriglobia</taxon>
        <taxon>Terriglobales</taxon>
        <taxon>Acidobacteriaceae</taxon>
        <taxon>Granulicella</taxon>
    </lineage>
</organism>
<dbReference type="InterPro" id="IPR023393">
    <property type="entry name" value="START-like_dom_sf"/>
</dbReference>
<dbReference type="CDD" id="cd07814">
    <property type="entry name" value="SRPBCC_CalC_Aha1-like"/>
    <property type="match status" value="1"/>
</dbReference>
<dbReference type="RefSeq" id="WP_128912193.1">
    <property type="nucleotide sequence ID" value="NZ_RDSM01000001.1"/>
</dbReference>
<reference evidence="3 4" key="1">
    <citation type="submission" date="2018-11" db="EMBL/GenBank/DDBJ databases">
        <authorList>
            <person name="Mardanov A.V."/>
            <person name="Ravin N.V."/>
            <person name="Dedysh S.N."/>
        </authorList>
    </citation>
    <scope>NUCLEOTIDE SEQUENCE [LARGE SCALE GENOMIC DNA]</scope>
    <source>
        <strain evidence="3 4">AF10</strain>
    </source>
</reference>
<dbReference type="Proteomes" id="UP000289437">
    <property type="component" value="Unassembled WGS sequence"/>
</dbReference>
<evidence type="ECO:0000313" key="4">
    <source>
        <dbReference type="Proteomes" id="UP000289437"/>
    </source>
</evidence>
<protein>
    <recommendedName>
        <fullName evidence="2">Activator of Hsp90 ATPase homologue 1/2-like C-terminal domain-containing protein</fullName>
    </recommendedName>
</protein>
<comment type="similarity">
    <text evidence="1">Belongs to the AHA1 family.</text>
</comment>
<dbReference type="EMBL" id="RDSM01000001">
    <property type="protein sequence ID" value="RXH58150.1"/>
    <property type="molecule type" value="Genomic_DNA"/>
</dbReference>
<reference evidence="4" key="2">
    <citation type="submission" date="2019-02" db="EMBL/GenBank/DDBJ databases">
        <title>Granulicella sibirica sp. nov., a psychrotolerant acidobacterium isolated from an organic soil layer in forested tundra, West Siberia.</title>
        <authorList>
            <person name="Oshkin I.Y."/>
            <person name="Kulichevskaya I.S."/>
            <person name="Rijpstra W.I.C."/>
            <person name="Sinninghe Damste J.S."/>
            <person name="Rakitin A.L."/>
            <person name="Ravin N.V."/>
            <person name="Dedysh S.N."/>
        </authorList>
    </citation>
    <scope>NUCLEOTIDE SEQUENCE [LARGE SCALE GENOMIC DNA]</scope>
    <source>
        <strain evidence="4">AF10</strain>
    </source>
</reference>
<evidence type="ECO:0000259" key="2">
    <source>
        <dbReference type="Pfam" id="PF08327"/>
    </source>
</evidence>
<dbReference type="Gene3D" id="3.30.530.20">
    <property type="match status" value="1"/>
</dbReference>
<evidence type="ECO:0000313" key="3">
    <source>
        <dbReference type="EMBL" id="RXH58150.1"/>
    </source>
</evidence>
<dbReference type="Pfam" id="PF08327">
    <property type="entry name" value="AHSA1"/>
    <property type="match status" value="1"/>
</dbReference>
<comment type="caution">
    <text evidence="3">The sequence shown here is derived from an EMBL/GenBank/DDBJ whole genome shotgun (WGS) entry which is preliminary data.</text>
</comment>
<dbReference type="AlphaFoldDB" id="A0A4Q0T685"/>
<keyword evidence="4" id="KW-1185">Reference proteome</keyword>
<dbReference type="SUPFAM" id="SSF55961">
    <property type="entry name" value="Bet v1-like"/>
    <property type="match status" value="1"/>
</dbReference>
<gene>
    <name evidence="3" type="ORF">GRAN_1460</name>
</gene>
<sequence>MPAIVKEGVVQAFEIVRQEEIAAPIDIVFETILEQMGPLNSTPEKPMPMVLEAWPGGRWYRDLGNDTGHFWGHVQAIKSPLLLEISGPLFMSTPAVSNVQYRLTEVDGLTHMRFIHRAMGWIGESDRGVESGWGQLIDRIQAAAAERAANRAER</sequence>
<dbReference type="OrthoDB" id="117240at2"/>
<evidence type="ECO:0000256" key="1">
    <source>
        <dbReference type="ARBA" id="ARBA00006817"/>
    </source>
</evidence>
<dbReference type="InterPro" id="IPR013538">
    <property type="entry name" value="ASHA1/2-like_C"/>
</dbReference>
<feature type="domain" description="Activator of Hsp90 ATPase homologue 1/2-like C-terminal" evidence="2">
    <location>
        <begin position="50"/>
        <end position="143"/>
    </location>
</feature>
<accession>A0A4Q0T685</accession>
<proteinExistence type="inferred from homology"/>